<dbReference type="STRING" id="3218.A0A2K1IEU5"/>
<evidence type="ECO:0000313" key="4">
    <source>
        <dbReference type="EMBL" id="PNR27793.1"/>
    </source>
</evidence>
<dbReference type="InterPro" id="IPR013783">
    <property type="entry name" value="Ig-like_fold"/>
</dbReference>
<evidence type="ECO:0000259" key="2">
    <source>
        <dbReference type="Pfam" id="PF07250"/>
    </source>
</evidence>
<dbReference type="PANTHER" id="PTHR32208:SF98">
    <property type="entry name" value="GLYOXAL OXIDASE N-TERMINAL DOMAIN-CONTAINING PROTEIN"/>
    <property type="match status" value="1"/>
</dbReference>
<dbReference type="AlphaFoldDB" id="A0A2K1IEU5"/>
<dbReference type="Pfam" id="PF09118">
    <property type="entry name" value="GO-like_E_set"/>
    <property type="match status" value="1"/>
</dbReference>
<evidence type="ECO:0000256" key="1">
    <source>
        <dbReference type="ARBA" id="ARBA00022729"/>
    </source>
</evidence>
<protein>
    <submittedName>
        <fullName evidence="4 5">Uncharacterized protein</fullName>
    </submittedName>
</protein>
<evidence type="ECO:0000313" key="6">
    <source>
        <dbReference type="Proteomes" id="UP000006727"/>
    </source>
</evidence>
<dbReference type="SUPFAM" id="SSF50965">
    <property type="entry name" value="Galactose oxidase, central domain"/>
    <property type="match status" value="1"/>
</dbReference>
<dbReference type="InterPro" id="IPR015202">
    <property type="entry name" value="GO-like_E_set"/>
</dbReference>
<dbReference type="InParanoid" id="A0A2K1IEU5"/>
<feature type="domain" description="Glyoxal oxidase N-terminal" evidence="2">
    <location>
        <begin position="34"/>
        <end position="110"/>
    </location>
</feature>
<dbReference type="InterPro" id="IPR009880">
    <property type="entry name" value="Glyoxal_oxidase_N"/>
</dbReference>
<dbReference type="Pfam" id="PF07250">
    <property type="entry name" value="Glyoxal_oxid_N"/>
    <property type="match status" value="1"/>
</dbReference>
<dbReference type="Gene3D" id="2.60.40.10">
    <property type="entry name" value="Immunoglobulins"/>
    <property type="match status" value="1"/>
</dbReference>
<sequence>MYPFLHLLPNGNIYIFANRDSIELNYNTDTVANSFSLVEVLVCGGANEAAFLDPDARYPASQTCGQIDVGAKQPEWVMEDMPVRRTMGDMVNLPDGDVLIINGADKGSQGNRFTVLAAASIPRVYHSTANLLSDGRDLVAGSNTHAYYELNGLFPTELRVEAYSPAYLAANKNNIRPMYAYASGSIRYGRTFTMTFMVERLQGAFEVNMLSAPFATHSYSMGQRMLKLKVTEAVLDDGGIYSITVTAPPNANVAPPSYYMLFPVQDGVPGRAIWVRMR</sequence>
<reference evidence="4 6" key="1">
    <citation type="journal article" date="2008" name="Science">
        <title>The Physcomitrella genome reveals evolutionary insights into the conquest of land by plants.</title>
        <authorList>
            <person name="Rensing S."/>
            <person name="Lang D."/>
            <person name="Zimmer A."/>
            <person name="Terry A."/>
            <person name="Salamov A."/>
            <person name="Shapiro H."/>
            <person name="Nishiyama T."/>
            <person name="Perroud P.-F."/>
            <person name="Lindquist E."/>
            <person name="Kamisugi Y."/>
            <person name="Tanahashi T."/>
            <person name="Sakakibara K."/>
            <person name="Fujita T."/>
            <person name="Oishi K."/>
            <person name="Shin-I T."/>
            <person name="Kuroki Y."/>
            <person name="Toyoda A."/>
            <person name="Suzuki Y."/>
            <person name="Hashimoto A."/>
            <person name="Yamaguchi K."/>
            <person name="Sugano A."/>
            <person name="Kohara Y."/>
            <person name="Fujiyama A."/>
            <person name="Anterola A."/>
            <person name="Aoki S."/>
            <person name="Ashton N."/>
            <person name="Barbazuk W.B."/>
            <person name="Barker E."/>
            <person name="Bennetzen J."/>
            <person name="Bezanilla M."/>
            <person name="Blankenship R."/>
            <person name="Cho S.H."/>
            <person name="Dutcher S."/>
            <person name="Estelle M."/>
            <person name="Fawcett J.A."/>
            <person name="Gundlach H."/>
            <person name="Hanada K."/>
            <person name="Heyl A."/>
            <person name="Hicks K.A."/>
            <person name="Hugh J."/>
            <person name="Lohr M."/>
            <person name="Mayer K."/>
            <person name="Melkozernov A."/>
            <person name="Murata T."/>
            <person name="Nelson D."/>
            <person name="Pils B."/>
            <person name="Prigge M."/>
            <person name="Reiss B."/>
            <person name="Renner T."/>
            <person name="Rombauts S."/>
            <person name="Rushton P."/>
            <person name="Sanderfoot A."/>
            <person name="Schween G."/>
            <person name="Shiu S.-H."/>
            <person name="Stueber K."/>
            <person name="Theodoulou F.L."/>
            <person name="Tu H."/>
            <person name="Van de Peer Y."/>
            <person name="Verrier P.J."/>
            <person name="Waters E."/>
            <person name="Wood A."/>
            <person name="Yang L."/>
            <person name="Cove D."/>
            <person name="Cuming A."/>
            <person name="Hasebe M."/>
            <person name="Lucas S."/>
            <person name="Mishler D.B."/>
            <person name="Reski R."/>
            <person name="Grigoriev I."/>
            <person name="Quatrano R.S."/>
            <person name="Boore J.L."/>
        </authorList>
    </citation>
    <scope>NUCLEOTIDE SEQUENCE [LARGE SCALE GENOMIC DNA]</scope>
    <source>
        <strain evidence="5 6">cv. Gransden 2004</strain>
    </source>
</reference>
<reference evidence="4 6" key="2">
    <citation type="journal article" date="2018" name="Plant J.">
        <title>The Physcomitrella patens chromosome-scale assembly reveals moss genome structure and evolution.</title>
        <authorList>
            <person name="Lang D."/>
            <person name="Ullrich K.K."/>
            <person name="Murat F."/>
            <person name="Fuchs J."/>
            <person name="Jenkins J."/>
            <person name="Haas F.B."/>
            <person name="Piednoel M."/>
            <person name="Gundlach H."/>
            <person name="Van Bel M."/>
            <person name="Meyberg R."/>
            <person name="Vives C."/>
            <person name="Morata J."/>
            <person name="Symeonidi A."/>
            <person name="Hiss M."/>
            <person name="Muchero W."/>
            <person name="Kamisugi Y."/>
            <person name="Saleh O."/>
            <person name="Blanc G."/>
            <person name="Decker E.L."/>
            <person name="van Gessel N."/>
            <person name="Grimwood J."/>
            <person name="Hayes R.D."/>
            <person name="Graham S.W."/>
            <person name="Gunter L.E."/>
            <person name="McDaniel S.F."/>
            <person name="Hoernstein S.N.W."/>
            <person name="Larsson A."/>
            <person name="Li F.W."/>
            <person name="Perroud P.F."/>
            <person name="Phillips J."/>
            <person name="Ranjan P."/>
            <person name="Rokshar D.S."/>
            <person name="Rothfels C.J."/>
            <person name="Schneider L."/>
            <person name="Shu S."/>
            <person name="Stevenson D.W."/>
            <person name="Thummler F."/>
            <person name="Tillich M."/>
            <person name="Villarreal Aguilar J.C."/>
            <person name="Widiez T."/>
            <person name="Wong G.K."/>
            <person name="Wymore A."/>
            <person name="Zhang Y."/>
            <person name="Zimmer A.D."/>
            <person name="Quatrano R.S."/>
            <person name="Mayer K.F.X."/>
            <person name="Goodstein D."/>
            <person name="Casacuberta J.M."/>
            <person name="Vandepoele K."/>
            <person name="Reski R."/>
            <person name="Cuming A.C."/>
            <person name="Tuskan G.A."/>
            <person name="Maumus F."/>
            <person name="Salse J."/>
            <person name="Schmutz J."/>
            <person name="Rensing S.A."/>
        </authorList>
    </citation>
    <scope>NUCLEOTIDE SEQUENCE [LARGE SCALE GENOMIC DNA]</scope>
    <source>
        <strain evidence="5 6">cv. Gransden 2004</strain>
    </source>
</reference>
<organism evidence="4">
    <name type="scientific">Physcomitrium patens</name>
    <name type="common">Spreading-leaved earth moss</name>
    <name type="synonym">Physcomitrella patens</name>
    <dbReference type="NCBI Taxonomy" id="3218"/>
    <lineage>
        <taxon>Eukaryota</taxon>
        <taxon>Viridiplantae</taxon>
        <taxon>Streptophyta</taxon>
        <taxon>Embryophyta</taxon>
        <taxon>Bryophyta</taxon>
        <taxon>Bryophytina</taxon>
        <taxon>Bryopsida</taxon>
        <taxon>Funariidae</taxon>
        <taxon>Funariales</taxon>
        <taxon>Funariaceae</taxon>
        <taxon>Physcomitrium</taxon>
    </lineage>
</organism>
<dbReference type="Proteomes" id="UP000006727">
    <property type="component" value="Chromosome 25"/>
</dbReference>
<dbReference type="PaxDb" id="3218-PP1S129_37V6.1"/>
<dbReference type="EMBL" id="ABEU02000025">
    <property type="protein sequence ID" value="PNR27793.1"/>
    <property type="molecule type" value="Genomic_DNA"/>
</dbReference>
<keyword evidence="6" id="KW-1185">Reference proteome</keyword>
<evidence type="ECO:0000313" key="5">
    <source>
        <dbReference type="EnsemblPlants" id="Pp3c25_14240V3.1"/>
    </source>
</evidence>
<dbReference type="PANTHER" id="PTHR32208">
    <property type="entry name" value="SECRETED PROTEIN-RELATED"/>
    <property type="match status" value="1"/>
</dbReference>
<proteinExistence type="predicted"/>
<dbReference type="InterPro" id="IPR037293">
    <property type="entry name" value="Gal_Oxidase_central_sf"/>
</dbReference>
<evidence type="ECO:0000259" key="3">
    <source>
        <dbReference type="Pfam" id="PF09118"/>
    </source>
</evidence>
<name>A0A2K1IEU5_PHYPA</name>
<dbReference type="InterPro" id="IPR011043">
    <property type="entry name" value="Gal_Oxase/kelch_b-propeller"/>
</dbReference>
<feature type="domain" description="Galactose oxidase-like Early set" evidence="3">
    <location>
        <begin position="176"/>
        <end position="277"/>
    </location>
</feature>
<keyword evidence="1" id="KW-0732">Signal</keyword>
<gene>
    <name evidence="4" type="ORF">PHYPA_029945</name>
</gene>
<dbReference type="EnsemblPlants" id="Pp3c25_14240V3.1">
    <property type="protein sequence ID" value="Pp3c25_14240V3.1"/>
    <property type="gene ID" value="Pp3c25_14240"/>
</dbReference>
<accession>A0A2K1IEU5</accession>
<dbReference type="Gramene" id="Pp3c25_14240V3.1">
    <property type="protein sequence ID" value="Pp3c25_14240V3.1"/>
    <property type="gene ID" value="Pp3c25_14240"/>
</dbReference>
<dbReference type="InterPro" id="IPR014756">
    <property type="entry name" value="Ig_E-set"/>
</dbReference>
<dbReference type="SUPFAM" id="SSF81296">
    <property type="entry name" value="E set domains"/>
    <property type="match status" value="1"/>
</dbReference>
<reference evidence="5" key="3">
    <citation type="submission" date="2020-12" db="UniProtKB">
        <authorList>
            <consortium name="EnsemblPlants"/>
        </authorList>
    </citation>
    <scope>IDENTIFICATION</scope>
</reference>
<dbReference type="CDD" id="cd02851">
    <property type="entry name" value="E_set_GO_C"/>
    <property type="match status" value="1"/>
</dbReference>
<dbReference type="Gene3D" id="2.130.10.80">
    <property type="entry name" value="Galactose oxidase/kelch, beta-propeller"/>
    <property type="match status" value="1"/>
</dbReference>